<organism evidence="5">
    <name type="scientific">Oxalobacter aliiformigenes</name>
    <dbReference type="NCBI Taxonomy" id="2946593"/>
    <lineage>
        <taxon>Bacteria</taxon>
        <taxon>Pseudomonadati</taxon>
        <taxon>Pseudomonadota</taxon>
        <taxon>Betaproteobacteria</taxon>
        <taxon>Burkholderiales</taxon>
        <taxon>Oxalobacteraceae</taxon>
        <taxon>Oxalobacter</taxon>
    </lineage>
</organism>
<dbReference type="GO" id="GO:0003677">
    <property type="term" value="F:DNA binding"/>
    <property type="evidence" value="ECO:0007669"/>
    <property type="project" value="UniProtKB-KW"/>
</dbReference>
<accession>A0A9E9LCU6</accession>
<dbReference type="EMBL" id="CP098251">
    <property type="protein sequence ID" value="WAV90923.1"/>
    <property type="molecule type" value="Genomic_DNA"/>
</dbReference>
<evidence type="ECO:0000313" key="5">
    <source>
        <dbReference type="EMBL" id="WAV90923.1"/>
    </source>
</evidence>
<reference evidence="5" key="1">
    <citation type="journal article" date="2022" name="Front. Microbiol.">
        <title>New perspectives on an old grouping: The genomic and phenotypic variability of Oxalobacter formigenes and the implications for calcium oxalate stone prevention.</title>
        <authorList>
            <person name="Chmiel J.A."/>
            <person name="Carr C."/>
            <person name="Stuivenberg G.A."/>
            <person name="Venema R."/>
            <person name="Chanyi R.M."/>
            <person name="Al K.F."/>
            <person name="Giguere D."/>
            <person name="Say H."/>
            <person name="Akouris P.P."/>
            <person name="Dominguez Romero S.A."/>
            <person name="Kwong A."/>
            <person name="Tai V."/>
            <person name="Koval S.F."/>
            <person name="Razvi H."/>
            <person name="Bjazevic J."/>
            <person name="Burton J.P."/>
        </authorList>
    </citation>
    <scope>NUCLEOTIDE SEQUENCE</scope>
    <source>
        <strain evidence="5">OxK</strain>
    </source>
</reference>
<gene>
    <name evidence="5" type="ORF">NB646_08835</name>
</gene>
<dbReference type="PANTHER" id="PTHR30408">
    <property type="entry name" value="TYPE-1 RESTRICTION ENZYME ECOKI SPECIFICITY PROTEIN"/>
    <property type="match status" value="1"/>
</dbReference>
<feature type="domain" description="Type I restriction modification DNA specificity" evidence="4">
    <location>
        <begin position="20"/>
        <end position="196"/>
    </location>
</feature>
<keyword evidence="5" id="KW-0255">Endonuclease</keyword>
<evidence type="ECO:0000256" key="1">
    <source>
        <dbReference type="ARBA" id="ARBA00010923"/>
    </source>
</evidence>
<dbReference type="Gene3D" id="1.10.287.1120">
    <property type="entry name" value="Bipartite methylase S protein"/>
    <property type="match status" value="1"/>
</dbReference>
<dbReference type="EC" id="3.1.21.-" evidence="5"/>
<feature type="domain" description="Type I restriction modification DNA specificity" evidence="4">
    <location>
        <begin position="235"/>
        <end position="411"/>
    </location>
</feature>
<keyword evidence="2" id="KW-0680">Restriction system</keyword>
<dbReference type="Gene3D" id="3.90.220.20">
    <property type="entry name" value="DNA methylase specificity domains"/>
    <property type="match status" value="2"/>
</dbReference>
<dbReference type="InterPro" id="IPR000055">
    <property type="entry name" value="Restrct_endonuc_typeI_TRD"/>
</dbReference>
<dbReference type="InterPro" id="IPR044946">
    <property type="entry name" value="Restrct_endonuc_typeI_TRD_sf"/>
</dbReference>
<dbReference type="Proteomes" id="UP001164819">
    <property type="component" value="Chromosome"/>
</dbReference>
<dbReference type="PANTHER" id="PTHR30408:SF12">
    <property type="entry name" value="TYPE I RESTRICTION ENZYME MJAVIII SPECIFICITY SUBUNIT"/>
    <property type="match status" value="1"/>
</dbReference>
<dbReference type="Pfam" id="PF01420">
    <property type="entry name" value="Methylase_S"/>
    <property type="match status" value="2"/>
</dbReference>
<dbReference type="GO" id="GO:0016787">
    <property type="term" value="F:hydrolase activity"/>
    <property type="evidence" value="ECO:0007669"/>
    <property type="project" value="UniProtKB-KW"/>
</dbReference>
<dbReference type="SUPFAM" id="SSF116734">
    <property type="entry name" value="DNA methylase specificity domain"/>
    <property type="match status" value="2"/>
</dbReference>
<dbReference type="GO" id="GO:0009307">
    <property type="term" value="P:DNA restriction-modification system"/>
    <property type="evidence" value="ECO:0007669"/>
    <property type="project" value="UniProtKB-KW"/>
</dbReference>
<proteinExistence type="inferred from homology"/>
<evidence type="ECO:0000259" key="4">
    <source>
        <dbReference type="Pfam" id="PF01420"/>
    </source>
</evidence>
<protein>
    <submittedName>
        <fullName evidence="5">Restriction endonuclease subunit S</fullName>
        <ecNumber evidence="5">3.1.21.-</ecNumber>
    </submittedName>
</protein>
<sequence>MDMVKMTDSRVSDGDMPELPEGWEVKTLGECVLGKLSYGINAPAVPLNSRLPQYIRITDITENGKYDKQNRVSVVFDNLERYFLKVGDIVLARTGASTGKNYLYCPQDGMMVFAGFLIKASINQELCYPYYVHAQLNTERYWKWIAVNSMRSGQPGINGSEYAAFLFPVPSLKEQKAIAGVLSEMDVLIDSTGELIAKKQAIRDGMMEDLLTGKKRLPGFEGSGKTVVTDIGELPEEWEVKNIGEVSSLFSGGTPSTYIKDFWDNGDIPWMSSGEINKSIIFSTDKKITKLGYDSCNTCMLPPGTVFIAMAGQGKTRGKVAITKISLCSNQSLCAIVVNRTVNSLYLYFYLKTQYQNLRNISSGDSSRGGLNLSLIKSYFIPVPCIEEQKAIASVLSEMDEEIGVLKERLQKYRQIRDGMMDDLLTGRRRLPGFGNGR</sequence>
<keyword evidence="3" id="KW-0238">DNA-binding</keyword>
<keyword evidence="5" id="KW-0378">Hydrolase</keyword>
<name>A0A9E9LCU6_9BURK</name>
<dbReference type="InterPro" id="IPR052021">
    <property type="entry name" value="Type-I_RS_S_subunit"/>
</dbReference>
<dbReference type="RefSeq" id="WP_269315806.1">
    <property type="nucleotide sequence ID" value="NZ_CP098251.1"/>
</dbReference>
<dbReference type="CDD" id="cd17294">
    <property type="entry name" value="RMtype1_S_MmaC7ORF19P_TRD1-CR1_like"/>
    <property type="match status" value="1"/>
</dbReference>
<evidence type="ECO:0000256" key="2">
    <source>
        <dbReference type="ARBA" id="ARBA00022747"/>
    </source>
</evidence>
<dbReference type="GO" id="GO:0004519">
    <property type="term" value="F:endonuclease activity"/>
    <property type="evidence" value="ECO:0007669"/>
    <property type="project" value="UniProtKB-KW"/>
</dbReference>
<comment type="similarity">
    <text evidence="1">Belongs to the type-I restriction system S methylase family.</text>
</comment>
<evidence type="ECO:0000256" key="3">
    <source>
        <dbReference type="ARBA" id="ARBA00023125"/>
    </source>
</evidence>
<dbReference type="AlphaFoldDB" id="A0A9E9LCU6"/>
<dbReference type="CDD" id="cd17521">
    <property type="entry name" value="RMtype1_S_Sau13435ORF2165P_TRD2-CR2_like"/>
    <property type="match status" value="1"/>
</dbReference>
<dbReference type="REBASE" id="679538">
    <property type="entry name" value="S.Osp2022ORF8840P"/>
</dbReference>
<keyword evidence="5" id="KW-0540">Nuclease</keyword>